<feature type="domain" description="Cyanophage baseplate Pam3 plug gp18" evidence="1">
    <location>
        <begin position="4"/>
        <end position="91"/>
    </location>
</feature>
<name>A0A0D4DC33_9CAUD</name>
<dbReference type="EMBL" id="KP861229">
    <property type="protein sequence ID" value="AJT61237.1"/>
    <property type="molecule type" value="Genomic_DNA"/>
</dbReference>
<reference evidence="2 3" key="1">
    <citation type="submission" date="2015-02" db="EMBL/GenBank/DDBJ databases">
        <title>Complete Genome Sequence of the Acinetobacter phage YMC11/12/R2315.</title>
        <authorList>
            <person name="Jeon J."/>
            <person name="Yong D."/>
            <person name="Lee K."/>
        </authorList>
    </citation>
    <scope>NUCLEOTIDE SEQUENCE [LARGE SCALE GENOMIC DNA]</scope>
</reference>
<gene>
    <name evidence="2" type="ORF">ABA2315_00060</name>
</gene>
<protein>
    <recommendedName>
        <fullName evidence="1">Cyanophage baseplate Pam3 plug gp18 domain-containing protein</fullName>
    </recommendedName>
</protein>
<proteinExistence type="predicted"/>
<accession>A0A0D4DC33</accession>
<dbReference type="RefSeq" id="YP_009203525.1">
    <property type="nucleotide sequence ID" value="NC_028855.1"/>
</dbReference>
<dbReference type="InterPro" id="IPR054252">
    <property type="entry name" value="Pam3_gp18"/>
</dbReference>
<dbReference type="Proteomes" id="UP000201783">
    <property type="component" value="Segment"/>
</dbReference>
<dbReference type="KEGG" id="vg:26630524"/>
<evidence type="ECO:0000313" key="2">
    <source>
        <dbReference type="EMBL" id="AJT61237.1"/>
    </source>
</evidence>
<evidence type="ECO:0000259" key="1">
    <source>
        <dbReference type="Pfam" id="PF22479"/>
    </source>
</evidence>
<organism evidence="2 3">
    <name type="scientific">Acinetobacter phage YMC11/12/R2315</name>
    <dbReference type="NCBI Taxonomy" id="1628720"/>
    <lineage>
        <taxon>Viruses</taxon>
        <taxon>Duplodnaviria</taxon>
        <taxon>Heunggongvirae</taxon>
        <taxon>Uroviricota</taxon>
        <taxon>Caudoviricetes</taxon>
        <taxon>Obolenskvirus</taxon>
        <taxon>Obolenskvirus AbC62</taxon>
    </lineage>
</organism>
<evidence type="ECO:0000313" key="3">
    <source>
        <dbReference type="Proteomes" id="UP000201783"/>
    </source>
</evidence>
<dbReference type="GeneID" id="26630524"/>
<sequence length="92" mass="10489">MAQYDIPLSQVPNQFFTTSLNGVTWAITLETRLNNLYISLSNNNDGDVLLNRICLNRTYLGHGFIFVDIDGNDDPEYTGLGTRYLLIWTDEI</sequence>
<dbReference type="Pfam" id="PF22479">
    <property type="entry name" value="Pam3_gp18"/>
    <property type="match status" value="1"/>
</dbReference>